<name>A0ABP6XYL4_9FLAO</name>
<gene>
    <name evidence="11" type="ORF">GCM10022395_24150</name>
</gene>
<dbReference type="InterPro" id="IPR039426">
    <property type="entry name" value="TonB-dep_rcpt-like"/>
</dbReference>
<keyword evidence="7 8" id="KW-0998">Cell outer membrane</keyword>
<evidence type="ECO:0000259" key="10">
    <source>
        <dbReference type="Pfam" id="PF07715"/>
    </source>
</evidence>
<evidence type="ECO:0000256" key="4">
    <source>
        <dbReference type="ARBA" id="ARBA00022692"/>
    </source>
</evidence>
<dbReference type="NCBIfam" id="TIGR04056">
    <property type="entry name" value="OMP_RagA_SusC"/>
    <property type="match status" value="1"/>
</dbReference>
<dbReference type="SUPFAM" id="SSF49464">
    <property type="entry name" value="Carboxypeptidase regulatory domain-like"/>
    <property type="match status" value="1"/>
</dbReference>
<dbReference type="Pfam" id="PF07715">
    <property type="entry name" value="Plug"/>
    <property type="match status" value="1"/>
</dbReference>
<comment type="subcellular location">
    <subcellularLocation>
        <location evidence="1 8">Cell outer membrane</location>
        <topology evidence="1 8">Multi-pass membrane protein</topology>
    </subcellularLocation>
</comment>
<dbReference type="InterPro" id="IPR012910">
    <property type="entry name" value="Plug_dom"/>
</dbReference>
<evidence type="ECO:0000256" key="2">
    <source>
        <dbReference type="ARBA" id="ARBA00022448"/>
    </source>
</evidence>
<dbReference type="Gene3D" id="2.170.130.10">
    <property type="entry name" value="TonB-dependent receptor, plug domain"/>
    <property type="match status" value="1"/>
</dbReference>
<dbReference type="InterPro" id="IPR008969">
    <property type="entry name" value="CarboxyPept-like_regulatory"/>
</dbReference>
<dbReference type="InterPro" id="IPR036942">
    <property type="entry name" value="Beta-barrel_TonB_sf"/>
</dbReference>
<proteinExistence type="inferred from homology"/>
<evidence type="ECO:0000256" key="3">
    <source>
        <dbReference type="ARBA" id="ARBA00022452"/>
    </source>
</evidence>
<dbReference type="PANTHER" id="PTHR30069:SF29">
    <property type="entry name" value="HEMOGLOBIN AND HEMOGLOBIN-HAPTOGLOBIN-BINDING PROTEIN 1-RELATED"/>
    <property type="match status" value="1"/>
</dbReference>
<reference evidence="12" key="1">
    <citation type="journal article" date="2019" name="Int. J. Syst. Evol. Microbiol.">
        <title>The Global Catalogue of Microorganisms (GCM) 10K type strain sequencing project: providing services to taxonomists for standard genome sequencing and annotation.</title>
        <authorList>
            <consortium name="The Broad Institute Genomics Platform"/>
            <consortium name="The Broad Institute Genome Sequencing Center for Infectious Disease"/>
            <person name="Wu L."/>
            <person name="Ma J."/>
        </authorList>
    </citation>
    <scope>NUCLEOTIDE SEQUENCE [LARGE SCALE GENOMIC DNA]</scope>
    <source>
        <strain evidence="12">JCM 17111</strain>
    </source>
</reference>
<dbReference type="RefSeq" id="WP_345006434.1">
    <property type="nucleotide sequence ID" value="NZ_BAABCY010000066.1"/>
</dbReference>
<feature type="chain" id="PRO_5047122514" evidence="9">
    <location>
        <begin position="23"/>
        <end position="1051"/>
    </location>
</feature>
<feature type="domain" description="TonB-dependent receptor plug" evidence="10">
    <location>
        <begin position="117"/>
        <end position="224"/>
    </location>
</feature>
<keyword evidence="2 8" id="KW-0813">Transport</keyword>
<dbReference type="Gene3D" id="2.40.170.20">
    <property type="entry name" value="TonB-dependent receptor, beta-barrel domain"/>
    <property type="match status" value="1"/>
</dbReference>
<comment type="caution">
    <text evidence="11">The sequence shown here is derived from an EMBL/GenBank/DDBJ whole genome shotgun (WGS) entry which is preliminary data.</text>
</comment>
<evidence type="ECO:0000256" key="6">
    <source>
        <dbReference type="ARBA" id="ARBA00023136"/>
    </source>
</evidence>
<keyword evidence="3 8" id="KW-1134">Transmembrane beta strand</keyword>
<keyword evidence="6 8" id="KW-0472">Membrane</keyword>
<dbReference type="Proteomes" id="UP001500954">
    <property type="component" value="Unassembled WGS sequence"/>
</dbReference>
<sequence length="1051" mass="114908">MKVKNYVLLLVFYMLGYSITLAQEKTVSGKVSDKEGLPLPGVNIIIQGTSTGTQTDFDGRYVLKADTGDIITFSFVGYATQSITVGTSSTINVSMEESAQALDEVVVTALGIKRKPKELAYATTVLEQDAIVQAAPVDATSALVGKSSGLNINFSDNGVNPNSTIRLRASNSLTGDNDALIVIDGVPQPDTALSSINPNDIETVNILKGASSVTLYGSAGANGALIITTKRGKIDGKLSISVNSAITFEVLKFFPETQSEYGSGSTNVFDYTPYENESWGPRYDGTLRQVGPVLADGTYQMLPYAPVRKGRESFFETGITTQNAFSVSGGDENSTYFFSAQRVDKTGITPGDKYWRDNFRFNASRKAGNLEANTSVAFFQDKVDQAGPSPTDGSFYRILLNTPAHYRLSDYKNWRTDKFSTPETYFNAYFKNPYQIVDQNRDTNRRNRLQGIASLKYTFNDWLSAAYRLGGTWYNRETKNIQEAYTYGDTDYTRPSDEVSAVLDGAASSFDLNSDLLLNIDSDLSEDFSLRLILGTHLETFRSNQMSIVGNNLFTNEIFNVNVRTGNLGFNSTNFSSPQSISQKRLYSYFGDLTLGFRDYLFFTGSWRQDTSSTLPVANNTYDYYSGGLSFVVTDAFSGLKGSALDFLKFNISYAKVGNDAPIGAINENFLVPTGFPFSNPGLRPTTIAVDPNLSPEFSTSIEGGFRVEFFNNRITLDANYYTVKAEDQINFSASSRASGASSFLTNLGEIQNKGIEIDLNLVPVRTEDFRWDLGFTFTKNESEVVDLGGVPRVQIGLGIQNTATIFANVGDPYPSLFAPGYKRDPQGRIIVEANGNPAPSSELINLGSTVPDIIAGITTKLAYKGLSLRAVADYKTGHVFYSTLVEALEFAGLTKNSVSTNRQPFIFPNSVYETAPGSGVYVENTDRPTTDGTRNFWQTSYNEIKENYAVDATAIKIREIALDYTLPVKFLDKTPFDGITVGLVANNLIMWRAAENIYTDPEFSFNSGAGLNIGIGATNNTQVQEGTTGIGTSDQGPPTGTYGFKLNVKF</sequence>
<evidence type="ECO:0000313" key="12">
    <source>
        <dbReference type="Proteomes" id="UP001500954"/>
    </source>
</evidence>
<evidence type="ECO:0000313" key="11">
    <source>
        <dbReference type="EMBL" id="GAA3574184.1"/>
    </source>
</evidence>
<protein>
    <submittedName>
        <fullName evidence="11">SusC/RagA family TonB-linked outer membrane protein</fullName>
    </submittedName>
</protein>
<dbReference type="EMBL" id="BAABCY010000066">
    <property type="protein sequence ID" value="GAA3574184.1"/>
    <property type="molecule type" value="Genomic_DNA"/>
</dbReference>
<keyword evidence="4 8" id="KW-0812">Transmembrane</keyword>
<feature type="signal peptide" evidence="9">
    <location>
        <begin position="1"/>
        <end position="22"/>
    </location>
</feature>
<dbReference type="PROSITE" id="PS52016">
    <property type="entry name" value="TONB_DEPENDENT_REC_3"/>
    <property type="match status" value="1"/>
</dbReference>
<dbReference type="Pfam" id="PF13715">
    <property type="entry name" value="CarbopepD_reg_2"/>
    <property type="match status" value="1"/>
</dbReference>
<evidence type="ECO:0000256" key="9">
    <source>
        <dbReference type="SAM" id="SignalP"/>
    </source>
</evidence>
<organism evidence="11 12">
    <name type="scientific">Snuella lapsa</name>
    <dbReference type="NCBI Taxonomy" id="870481"/>
    <lineage>
        <taxon>Bacteria</taxon>
        <taxon>Pseudomonadati</taxon>
        <taxon>Bacteroidota</taxon>
        <taxon>Flavobacteriia</taxon>
        <taxon>Flavobacteriales</taxon>
        <taxon>Flavobacteriaceae</taxon>
        <taxon>Snuella</taxon>
    </lineage>
</organism>
<evidence type="ECO:0000256" key="7">
    <source>
        <dbReference type="ARBA" id="ARBA00023237"/>
    </source>
</evidence>
<evidence type="ECO:0000256" key="1">
    <source>
        <dbReference type="ARBA" id="ARBA00004571"/>
    </source>
</evidence>
<dbReference type="SUPFAM" id="SSF56935">
    <property type="entry name" value="Porins"/>
    <property type="match status" value="1"/>
</dbReference>
<dbReference type="PANTHER" id="PTHR30069">
    <property type="entry name" value="TONB-DEPENDENT OUTER MEMBRANE RECEPTOR"/>
    <property type="match status" value="1"/>
</dbReference>
<evidence type="ECO:0000256" key="8">
    <source>
        <dbReference type="PROSITE-ProRule" id="PRU01360"/>
    </source>
</evidence>
<accession>A0ABP6XYL4</accession>
<comment type="similarity">
    <text evidence="8">Belongs to the TonB-dependent receptor family.</text>
</comment>
<dbReference type="InterPro" id="IPR023996">
    <property type="entry name" value="TonB-dep_OMP_SusC/RagA"/>
</dbReference>
<keyword evidence="5 9" id="KW-0732">Signal</keyword>
<dbReference type="InterPro" id="IPR037066">
    <property type="entry name" value="Plug_dom_sf"/>
</dbReference>
<evidence type="ECO:0000256" key="5">
    <source>
        <dbReference type="ARBA" id="ARBA00022729"/>
    </source>
</evidence>
<keyword evidence="12" id="KW-1185">Reference proteome</keyword>
<dbReference type="Gene3D" id="2.60.40.1120">
    <property type="entry name" value="Carboxypeptidase-like, regulatory domain"/>
    <property type="match status" value="1"/>
</dbReference>